<reference evidence="1 2" key="1">
    <citation type="submission" date="2019-02" db="EMBL/GenBank/DDBJ databases">
        <title>Deep-cultivation of Planctomycetes and their phenomic and genomic characterization uncovers novel biology.</title>
        <authorList>
            <person name="Wiegand S."/>
            <person name="Jogler M."/>
            <person name="Boedeker C."/>
            <person name="Pinto D."/>
            <person name="Vollmers J."/>
            <person name="Rivas-Marin E."/>
            <person name="Kohn T."/>
            <person name="Peeters S.H."/>
            <person name="Heuer A."/>
            <person name="Rast P."/>
            <person name="Oberbeckmann S."/>
            <person name="Bunk B."/>
            <person name="Jeske O."/>
            <person name="Meyerdierks A."/>
            <person name="Storesund J.E."/>
            <person name="Kallscheuer N."/>
            <person name="Luecker S."/>
            <person name="Lage O.M."/>
            <person name="Pohl T."/>
            <person name="Merkel B.J."/>
            <person name="Hornburger P."/>
            <person name="Mueller R.-W."/>
            <person name="Bruemmer F."/>
            <person name="Labrenz M."/>
            <person name="Spormann A.M."/>
            <person name="Op den Camp H."/>
            <person name="Overmann J."/>
            <person name="Amann R."/>
            <person name="Jetten M.S.M."/>
            <person name="Mascher T."/>
            <person name="Medema M.H."/>
            <person name="Devos D.P."/>
            <person name="Kaster A.-K."/>
            <person name="Ovreas L."/>
            <person name="Rohde M."/>
            <person name="Galperin M.Y."/>
            <person name="Jogler C."/>
        </authorList>
    </citation>
    <scope>NUCLEOTIDE SEQUENCE [LARGE SCALE GENOMIC DNA]</scope>
    <source>
        <strain evidence="1 2">Mal52</strain>
    </source>
</reference>
<accession>A0A517ZV08</accession>
<dbReference type="SUPFAM" id="SSF53474">
    <property type="entry name" value="alpha/beta-Hydrolases"/>
    <property type="match status" value="1"/>
</dbReference>
<evidence type="ECO:0000313" key="1">
    <source>
        <dbReference type="EMBL" id="QDU46318.1"/>
    </source>
</evidence>
<organism evidence="1 2">
    <name type="scientific">Symmachiella dynata</name>
    <dbReference type="NCBI Taxonomy" id="2527995"/>
    <lineage>
        <taxon>Bacteria</taxon>
        <taxon>Pseudomonadati</taxon>
        <taxon>Planctomycetota</taxon>
        <taxon>Planctomycetia</taxon>
        <taxon>Planctomycetales</taxon>
        <taxon>Planctomycetaceae</taxon>
        <taxon>Symmachiella</taxon>
    </lineage>
</organism>
<keyword evidence="2" id="KW-1185">Reference proteome</keyword>
<dbReference type="Proteomes" id="UP000319383">
    <property type="component" value="Chromosome"/>
</dbReference>
<proteinExistence type="predicted"/>
<protein>
    <submittedName>
        <fullName evidence="1">Esterase</fullName>
    </submittedName>
</protein>
<dbReference type="AlphaFoldDB" id="A0A517ZV08"/>
<dbReference type="KEGG" id="sdyn:Mal52_48370"/>
<dbReference type="PANTHER" id="PTHR48098">
    <property type="entry name" value="ENTEROCHELIN ESTERASE-RELATED"/>
    <property type="match status" value="1"/>
</dbReference>
<dbReference type="RefSeq" id="WP_145378846.1">
    <property type="nucleotide sequence ID" value="NZ_CP036276.1"/>
</dbReference>
<evidence type="ECO:0000313" key="2">
    <source>
        <dbReference type="Proteomes" id="UP000319383"/>
    </source>
</evidence>
<dbReference type="EMBL" id="CP036276">
    <property type="protein sequence ID" value="QDU46318.1"/>
    <property type="molecule type" value="Genomic_DNA"/>
</dbReference>
<dbReference type="InterPro" id="IPR000801">
    <property type="entry name" value="Esterase-like"/>
</dbReference>
<sequence length="250" mass="28285">MSESVGTWKQVEVAGKAVDVYEPSQPSEHNYVVLHLHGHGGRTLRDNAVYTAEFEKYGLRAVCPHGKRSWWGKRICSEFDAQISPVDYIRQHLLPYINEQFGAEPPAIAVSGVSMGGQGALRLAYWYPREFPVVAALAPAVDFQNWLGQGIPLDEMYESPLDARQDTVTLQIHPLNWPPQQFIACDPRDADCFEGTDRLISKLSSSGIIYEKDLTTSAGGHSWEYFNHMAPATVEFLFQRLERERLKFRD</sequence>
<dbReference type="Pfam" id="PF00756">
    <property type="entry name" value="Esterase"/>
    <property type="match status" value="1"/>
</dbReference>
<gene>
    <name evidence="1" type="ORF">Mal52_48370</name>
</gene>
<name>A0A517ZV08_9PLAN</name>
<dbReference type="Gene3D" id="3.40.50.1820">
    <property type="entry name" value="alpha/beta hydrolase"/>
    <property type="match status" value="1"/>
</dbReference>
<dbReference type="InterPro" id="IPR050583">
    <property type="entry name" value="Mycobacterial_A85_antigen"/>
</dbReference>
<dbReference type="InterPro" id="IPR029058">
    <property type="entry name" value="AB_hydrolase_fold"/>
</dbReference>